<organism evidence="2 3">
    <name type="scientific">Diploscapter pachys</name>
    <dbReference type="NCBI Taxonomy" id="2018661"/>
    <lineage>
        <taxon>Eukaryota</taxon>
        <taxon>Metazoa</taxon>
        <taxon>Ecdysozoa</taxon>
        <taxon>Nematoda</taxon>
        <taxon>Chromadorea</taxon>
        <taxon>Rhabditida</taxon>
        <taxon>Rhabditina</taxon>
        <taxon>Rhabditomorpha</taxon>
        <taxon>Rhabditoidea</taxon>
        <taxon>Rhabditidae</taxon>
        <taxon>Diploscapter</taxon>
    </lineage>
</organism>
<reference evidence="2 3" key="1">
    <citation type="journal article" date="2017" name="Curr. Biol.">
        <title>Genome architecture and evolution of a unichromosomal asexual nematode.</title>
        <authorList>
            <person name="Fradin H."/>
            <person name="Zegar C."/>
            <person name="Gutwein M."/>
            <person name="Lucas J."/>
            <person name="Kovtun M."/>
            <person name="Corcoran D."/>
            <person name="Baugh L.R."/>
            <person name="Kiontke K."/>
            <person name="Gunsalus K."/>
            <person name="Fitch D.H."/>
            <person name="Piano F."/>
        </authorList>
    </citation>
    <scope>NUCLEOTIDE SEQUENCE [LARGE SCALE GENOMIC DNA]</scope>
    <source>
        <strain evidence="2">PF1309</strain>
    </source>
</reference>
<dbReference type="STRING" id="2018661.A0A2A2LE79"/>
<gene>
    <name evidence="2" type="ORF">WR25_20003</name>
</gene>
<dbReference type="EMBL" id="LIAE01006854">
    <property type="protein sequence ID" value="PAV84415.1"/>
    <property type="molecule type" value="Genomic_DNA"/>
</dbReference>
<dbReference type="Proteomes" id="UP000218231">
    <property type="component" value="Unassembled WGS sequence"/>
</dbReference>
<feature type="compositionally biased region" description="Polar residues" evidence="1">
    <location>
        <begin position="79"/>
        <end position="91"/>
    </location>
</feature>
<sequence>MGRDKSESKKSRKRSRSRERDRDRRRGRSRSNEPKRGSDSRSASSQVQKMKEKMQTGLKQAKDDIAQMKERSEDERKPVSTSSNETYSFSEMSHRSREIERIEDGDFRPAQFKSSRDQANKPSANETREQKEERNISEHERAMFGPMWASNEMKTGMVKKEKGKEIGTKDIEMSLPPEPRASLIHPLFEIDEETRRQNWLTKWRAEKQNAIQNAI</sequence>
<feature type="region of interest" description="Disordered" evidence="1">
    <location>
        <begin position="1"/>
        <end position="155"/>
    </location>
</feature>
<feature type="compositionally biased region" description="Basic and acidic residues" evidence="1">
    <location>
        <begin position="18"/>
        <end position="39"/>
    </location>
</feature>
<dbReference type="OrthoDB" id="5840753at2759"/>
<name>A0A2A2LE79_9BILA</name>
<dbReference type="AlphaFoldDB" id="A0A2A2LE79"/>
<feature type="compositionally biased region" description="Basic and acidic residues" evidence="1">
    <location>
        <begin position="126"/>
        <end position="142"/>
    </location>
</feature>
<feature type="compositionally biased region" description="Basic and acidic residues" evidence="1">
    <location>
        <begin position="92"/>
        <end position="107"/>
    </location>
</feature>
<accession>A0A2A2LE79</accession>
<proteinExistence type="predicted"/>
<evidence type="ECO:0000313" key="2">
    <source>
        <dbReference type="EMBL" id="PAV84415.1"/>
    </source>
</evidence>
<feature type="compositionally biased region" description="Basic and acidic residues" evidence="1">
    <location>
        <begin position="49"/>
        <end position="78"/>
    </location>
</feature>
<evidence type="ECO:0000256" key="1">
    <source>
        <dbReference type="SAM" id="MobiDB-lite"/>
    </source>
</evidence>
<keyword evidence="3" id="KW-1185">Reference proteome</keyword>
<protein>
    <submittedName>
        <fullName evidence="2">Uncharacterized protein</fullName>
    </submittedName>
</protein>
<evidence type="ECO:0000313" key="3">
    <source>
        <dbReference type="Proteomes" id="UP000218231"/>
    </source>
</evidence>
<comment type="caution">
    <text evidence="2">The sequence shown here is derived from an EMBL/GenBank/DDBJ whole genome shotgun (WGS) entry which is preliminary data.</text>
</comment>